<feature type="domain" description="Phosphatidic acid phosphatase type 2/haloperoxidase" evidence="2">
    <location>
        <begin position="81"/>
        <end position="189"/>
    </location>
</feature>
<keyword evidence="1" id="KW-0812">Transmembrane</keyword>
<reference evidence="4" key="1">
    <citation type="submission" date="2016-06" db="EMBL/GenBank/DDBJ databases">
        <authorList>
            <person name="de Vries S.P.W."/>
            <person name="Hadjirin N.F."/>
            <person name="Lay E.M."/>
            <person name="Zadoks R.N."/>
            <person name="Peacock S.J."/>
            <person name="Parkhill J."/>
            <person name="Grant A.J."/>
            <person name="Mcdougall S."/>
            <person name="Holmes M.A."/>
        </authorList>
    </citation>
    <scope>NUCLEOTIDE SEQUENCE [LARGE SCALE GENOMIC DNA]</scope>
    <source>
        <strain evidence="4">NZ1587</strain>
    </source>
</reference>
<evidence type="ECO:0000313" key="4">
    <source>
        <dbReference type="Proteomes" id="UP000182015"/>
    </source>
</evidence>
<sequence>MFRKVTLLYSGLFFLLTLGVSNNSAMIHYLDNAIFNLVAISDSHNLTTFMIYVSSIASPLIVSVLATILLILNRHQVTKSIYLATFYFGTSAMALVLKHLIHRSRPHFQLFPDTGFSFPSGHSICMILFFQVLLVLLAGHKDTSAALMRCGALLMTLALLFSRVYLRDHFPTDILASLCLAMSSFSFFQPLFWENKSFKVFKRREQSLKVG</sequence>
<feature type="transmembrane region" description="Helical" evidence="1">
    <location>
        <begin position="121"/>
        <end position="139"/>
    </location>
</feature>
<keyword evidence="4" id="KW-1185">Reference proteome</keyword>
<dbReference type="CDD" id="cd03392">
    <property type="entry name" value="PAP2_like_2"/>
    <property type="match status" value="1"/>
</dbReference>
<dbReference type="AlphaFoldDB" id="A0A1L8ML27"/>
<dbReference type="Proteomes" id="UP000182015">
    <property type="component" value="Unassembled WGS sequence"/>
</dbReference>
<name>A0A1L8ML27_9STRE</name>
<feature type="transmembrane region" description="Helical" evidence="1">
    <location>
        <begin position="49"/>
        <end position="72"/>
    </location>
</feature>
<feature type="transmembrane region" description="Helical" evidence="1">
    <location>
        <begin position="146"/>
        <end position="166"/>
    </location>
</feature>
<comment type="caution">
    <text evidence="3">The sequence shown here is derived from an EMBL/GenBank/DDBJ whole genome shotgun (WGS) entry which is preliminary data.</text>
</comment>
<dbReference type="InterPro" id="IPR000326">
    <property type="entry name" value="PAP2/HPO"/>
</dbReference>
<feature type="transmembrane region" description="Helical" evidence="1">
    <location>
        <begin position="81"/>
        <end position="101"/>
    </location>
</feature>
<dbReference type="Gene3D" id="1.20.144.10">
    <property type="entry name" value="Phosphatidic acid phosphatase type 2/haloperoxidase"/>
    <property type="match status" value="2"/>
</dbReference>
<dbReference type="PANTHER" id="PTHR14969">
    <property type="entry name" value="SPHINGOSINE-1-PHOSPHATE PHOSPHOHYDROLASE"/>
    <property type="match status" value="1"/>
</dbReference>
<keyword evidence="1" id="KW-1133">Transmembrane helix</keyword>
<dbReference type="Pfam" id="PF01569">
    <property type="entry name" value="PAP2"/>
    <property type="match status" value="1"/>
</dbReference>
<dbReference type="EMBL" id="LZDD01000003">
    <property type="protein sequence ID" value="OJF71474.1"/>
    <property type="molecule type" value="Genomic_DNA"/>
</dbReference>
<accession>A0A1L8ML27</accession>
<evidence type="ECO:0000256" key="1">
    <source>
        <dbReference type="SAM" id="Phobius"/>
    </source>
</evidence>
<dbReference type="SUPFAM" id="SSF48317">
    <property type="entry name" value="Acid phosphatase/Vanadium-dependent haloperoxidase"/>
    <property type="match status" value="1"/>
</dbReference>
<gene>
    <name evidence="3" type="ORF">A9Q68_09455</name>
</gene>
<proteinExistence type="predicted"/>
<dbReference type="STRING" id="1856638.A9Q68_09455"/>
<protein>
    <submittedName>
        <fullName evidence="3">Phosphatidic acid phosphatase</fullName>
    </submittedName>
</protein>
<dbReference type="PANTHER" id="PTHR14969:SF13">
    <property type="entry name" value="AT30094P"/>
    <property type="match status" value="1"/>
</dbReference>
<evidence type="ECO:0000313" key="3">
    <source>
        <dbReference type="EMBL" id="OJF71474.1"/>
    </source>
</evidence>
<evidence type="ECO:0000259" key="2">
    <source>
        <dbReference type="SMART" id="SM00014"/>
    </source>
</evidence>
<keyword evidence="1" id="KW-0472">Membrane</keyword>
<organism evidence="3 4">
    <name type="scientific">Streptococcus bovimastitidis</name>
    <dbReference type="NCBI Taxonomy" id="1856638"/>
    <lineage>
        <taxon>Bacteria</taxon>
        <taxon>Bacillati</taxon>
        <taxon>Bacillota</taxon>
        <taxon>Bacilli</taxon>
        <taxon>Lactobacillales</taxon>
        <taxon>Streptococcaceae</taxon>
        <taxon>Streptococcus</taxon>
    </lineage>
</organism>
<feature type="transmembrane region" description="Helical" evidence="1">
    <location>
        <begin position="172"/>
        <end position="193"/>
    </location>
</feature>
<dbReference type="InterPro" id="IPR036938">
    <property type="entry name" value="PAP2/HPO_sf"/>
</dbReference>
<dbReference type="SMART" id="SM00014">
    <property type="entry name" value="acidPPc"/>
    <property type="match status" value="1"/>
</dbReference>